<evidence type="ECO:0000313" key="1">
    <source>
        <dbReference type="EMBL" id="KOF79175.1"/>
    </source>
</evidence>
<dbReference type="EMBL" id="KQ420828">
    <property type="protein sequence ID" value="KOF79175.1"/>
    <property type="molecule type" value="Genomic_DNA"/>
</dbReference>
<proteinExistence type="predicted"/>
<sequence length="86" mass="9545">MLAWVGWCSQSWQVGELHHVPVWFGLVSMAGCPRFTVCVQGAFTCHWHRSLACDAGTSAFYMAPTQNFSKPILFTKGSSFNTSIDN</sequence>
<organism evidence="1">
    <name type="scientific">Octopus bimaculoides</name>
    <name type="common">California two-spotted octopus</name>
    <dbReference type="NCBI Taxonomy" id="37653"/>
    <lineage>
        <taxon>Eukaryota</taxon>
        <taxon>Metazoa</taxon>
        <taxon>Spiralia</taxon>
        <taxon>Lophotrochozoa</taxon>
        <taxon>Mollusca</taxon>
        <taxon>Cephalopoda</taxon>
        <taxon>Coleoidea</taxon>
        <taxon>Octopodiformes</taxon>
        <taxon>Octopoda</taxon>
        <taxon>Incirrata</taxon>
        <taxon>Octopodidae</taxon>
        <taxon>Octopus</taxon>
    </lineage>
</organism>
<accession>A0A0L8GRF3</accession>
<protein>
    <submittedName>
        <fullName evidence="1">Uncharacterized protein</fullName>
    </submittedName>
</protein>
<dbReference type="AlphaFoldDB" id="A0A0L8GRF3"/>
<gene>
    <name evidence="1" type="ORF">OCBIM_22029860mg</name>
</gene>
<reference evidence="1" key="1">
    <citation type="submission" date="2015-07" db="EMBL/GenBank/DDBJ databases">
        <title>MeaNS - Measles Nucleotide Surveillance Program.</title>
        <authorList>
            <person name="Tran T."/>
            <person name="Druce J."/>
        </authorList>
    </citation>
    <scope>NUCLEOTIDE SEQUENCE</scope>
    <source>
        <strain evidence="1">UCB-OBI-ISO-001</strain>
        <tissue evidence="1">Gonad</tissue>
    </source>
</reference>
<name>A0A0L8GRF3_OCTBM</name>